<keyword evidence="3" id="KW-1185">Reference proteome</keyword>
<dbReference type="InterPro" id="IPR051908">
    <property type="entry name" value="Ribosomal_N-acetyltransferase"/>
</dbReference>
<evidence type="ECO:0000259" key="1">
    <source>
        <dbReference type="PROSITE" id="PS51186"/>
    </source>
</evidence>
<dbReference type="Proteomes" id="UP000535511">
    <property type="component" value="Unassembled WGS sequence"/>
</dbReference>
<dbReference type="RefSeq" id="WP_179662666.1">
    <property type="nucleotide sequence ID" value="NZ_JACCBG010000001.1"/>
</dbReference>
<sequence length="371" mass="40826">MTTAPTLTDGTVTLRAHRDSDLPGVLAQSQDPASQAWTVVPAPYTHDDAREFVSGIVPAGWAAGSEWAFAVEVEGRFAGTVGLRDLGGGRAEIGYGSHPWVRGRGAMERALRLLLAWGFDQQGLRTVVWYAHVGNWASRRLAWRVGFSYDGLVRRWQPQRGELRDAWVGTLLAEDPREPRTTWLENPVVDGDGVRLRPFSEADVPRIVEGLGDAEVQHWLAFMPRDPGAHEGREYLEKVRERLATAHTITWGFCTPDDDRLLGVVGLYRLTEEAELGYWTHPEGRGRGLTTRAAGVAADHAFTTLGLDRLAAYASVPNTASRRVLEALGFRPAGVRRRAARTGDGQVVDLAAYDLLASERAPGRAHERIRA</sequence>
<dbReference type="GO" id="GO:0008999">
    <property type="term" value="F:protein-N-terminal-alanine acetyltransferase activity"/>
    <property type="evidence" value="ECO:0007669"/>
    <property type="project" value="TreeGrafter"/>
</dbReference>
<dbReference type="PANTHER" id="PTHR43441">
    <property type="entry name" value="RIBOSOMAL-PROTEIN-SERINE ACETYLTRANSFERASE"/>
    <property type="match status" value="1"/>
</dbReference>
<dbReference type="InterPro" id="IPR000182">
    <property type="entry name" value="GNAT_dom"/>
</dbReference>
<dbReference type="AlphaFoldDB" id="A0A7Y9JA79"/>
<accession>A0A7Y9JA79</accession>
<proteinExistence type="predicted"/>
<feature type="domain" description="N-acetyltransferase" evidence="1">
    <location>
        <begin position="12"/>
        <end position="174"/>
    </location>
</feature>
<dbReference type="PROSITE" id="PS51186">
    <property type="entry name" value="GNAT"/>
    <property type="match status" value="2"/>
</dbReference>
<keyword evidence="2" id="KW-0808">Transferase</keyword>
<dbReference type="InterPro" id="IPR016181">
    <property type="entry name" value="Acyl_CoA_acyltransferase"/>
</dbReference>
<protein>
    <submittedName>
        <fullName evidence="2">RimJ/RimL family protein N-acetyltransferase</fullName>
    </submittedName>
</protein>
<dbReference type="Pfam" id="PF13302">
    <property type="entry name" value="Acetyltransf_3"/>
    <property type="match status" value="2"/>
</dbReference>
<name>A0A7Y9JA79_9ACTN</name>
<feature type="domain" description="N-acetyltransferase" evidence="1">
    <location>
        <begin position="194"/>
        <end position="362"/>
    </location>
</feature>
<dbReference type="GO" id="GO:1990189">
    <property type="term" value="F:protein N-terminal-serine acetyltransferase activity"/>
    <property type="evidence" value="ECO:0007669"/>
    <property type="project" value="TreeGrafter"/>
</dbReference>
<dbReference type="PANTHER" id="PTHR43441:SF10">
    <property type="entry name" value="ACETYLTRANSFERASE"/>
    <property type="match status" value="1"/>
</dbReference>
<evidence type="ECO:0000313" key="2">
    <source>
        <dbReference type="EMBL" id="NYD40836.1"/>
    </source>
</evidence>
<comment type="caution">
    <text evidence="2">The sequence shown here is derived from an EMBL/GenBank/DDBJ whole genome shotgun (WGS) entry which is preliminary data.</text>
</comment>
<dbReference type="EMBL" id="JACCBG010000001">
    <property type="protein sequence ID" value="NYD40836.1"/>
    <property type="molecule type" value="Genomic_DNA"/>
</dbReference>
<dbReference type="SUPFAM" id="SSF55729">
    <property type="entry name" value="Acyl-CoA N-acyltransferases (Nat)"/>
    <property type="match status" value="2"/>
</dbReference>
<organism evidence="2 3">
    <name type="scientific">Nocardioides panaciterrulae</name>
    <dbReference type="NCBI Taxonomy" id="661492"/>
    <lineage>
        <taxon>Bacteria</taxon>
        <taxon>Bacillati</taxon>
        <taxon>Actinomycetota</taxon>
        <taxon>Actinomycetes</taxon>
        <taxon>Propionibacteriales</taxon>
        <taxon>Nocardioidaceae</taxon>
        <taxon>Nocardioides</taxon>
    </lineage>
</organism>
<dbReference type="GO" id="GO:0005737">
    <property type="term" value="C:cytoplasm"/>
    <property type="evidence" value="ECO:0007669"/>
    <property type="project" value="TreeGrafter"/>
</dbReference>
<reference evidence="2 3" key="1">
    <citation type="submission" date="2020-07" db="EMBL/GenBank/DDBJ databases">
        <title>Sequencing the genomes of 1000 actinobacteria strains.</title>
        <authorList>
            <person name="Klenk H.-P."/>
        </authorList>
    </citation>
    <scope>NUCLEOTIDE SEQUENCE [LARGE SCALE GENOMIC DNA]</scope>
    <source>
        <strain evidence="2 3">DSM 21350</strain>
    </source>
</reference>
<dbReference type="Gene3D" id="3.40.630.30">
    <property type="match status" value="2"/>
</dbReference>
<gene>
    <name evidence="2" type="ORF">BJZ21_000919</name>
</gene>
<evidence type="ECO:0000313" key="3">
    <source>
        <dbReference type="Proteomes" id="UP000535511"/>
    </source>
</evidence>